<keyword evidence="9" id="KW-0560">Oxidoreductase</keyword>
<organism evidence="9 10">
    <name type="scientific">Buchnera aphidicola</name>
    <name type="common">Microlophium carnosum</name>
    <dbReference type="NCBI Taxonomy" id="2708354"/>
    <lineage>
        <taxon>Bacteria</taxon>
        <taxon>Pseudomonadati</taxon>
        <taxon>Pseudomonadota</taxon>
        <taxon>Gammaproteobacteria</taxon>
        <taxon>Enterobacterales</taxon>
        <taxon>Erwiniaceae</taxon>
        <taxon>Buchnera</taxon>
    </lineage>
</organism>
<dbReference type="PANTHER" id="PTHR11079:SF162">
    <property type="entry name" value="RIBOFLAVIN BIOSYNTHESIS PROTEIN PYRD, CHLOROPLASTIC"/>
    <property type="match status" value="1"/>
</dbReference>
<evidence type="ECO:0000313" key="10">
    <source>
        <dbReference type="Proteomes" id="UP000503183"/>
    </source>
</evidence>
<keyword evidence="4" id="KW-0686">Riboflavin biosynthesis</keyword>
<protein>
    <recommendedName>
        <fullName evidence="3">diaminohydroxyphosphoribosylaminopyrimidine deaminase</fullName>
        <ecNumber evidence="3">3.5.4.26</ecNumber>
    </recommendedName>
</protein>
<keyword evidence="5" id="KW-0479">Metal-binding</keyword>
<evidence type="ECO:0000256" key="1">
    <source>
        <dbReference type="ARBA" id="ARBA00001947"/>
    </source>
</evidence>
<evidence type="ECO:0000256" key="3">
    <source>
        <dbReference type="ARBA" id="ARBA00012766"/>
    </source>
</evidence>
<evidence type="ECO:0000259" key="8">
    <source>
        <dbReference type="PROSITE" id="PS51747"/>
    </source>
</evidence>
<comment type="cofactor">
    <cofactor evidence="1">
        <name>Zn(2+)</name>
        <dbReference type="ChEBI" id="CHEBI:29105"/>
    </cofactor>
</comment>
<evidence type="ECO:0000256" key="2">
    <source>
        <dbReference type="ARBA" id="ARBA00004882"/>
    </source>
</evidence>
<dbReference type="FunFam" id="3.40.140.10:FF:000025">
    <property type="entry name" value="Riboflavin biosynthesis protein RibD"/>
    <property type="match status" value="1"/>
</dbReference>
<dbReference type="Proteomes" id="UP000503183">
    <property type="component" value="Chromosome"/>
</dbReference>
<dbReference type="PROSITE" id="PS00903">
    <property type="entry name" value="CYT_DCMP_DEAMINASES_1"/>
    <property type="match status" value="1"/>
</dbReference>
<feature type="domain" description="CMP/dCMP-type deaminase" evidence="8">
    <location>
        <begin position="1"/>
        <end position="121"/>
    </location>
</feature>
<name>A0A6G9JUX6_9GAMM</name>
<dbReference type="InterPro" id="IPR004794">
    <property type="entry name" value="Eubact_RibD"/>
</dbReference>
<dbReference type="GO" id="GO:0008270">
    <property type="term" value="F:zinc ion binding"/>
    <property type="evidence" value="ECO:0007669"/>
    <property type="project" value="InterPro"/>
</dbReference>
<dbReference type="Gene3D" id="3.40.140.10">
    <property type="entry name" value="Cytidine Deaminase, domain 2"/>
    <property type="match status" value="1"/>
</dbReference>
<dbReference type="GO" id="GO:0016491">
    <property type="term" value="F:oxidoreductase activity"/>
    <property type="evidence" value="ECO:0007669"/>
    <property type="project" value="UniProtKB-KW"/>
</dbReference>
<dbReference type="GO" id="GO:0008835">
    <property type="term" value="F:diaminohydroxyphosphoribosylaminopyrimidine deaminase activity"/>
    <property type="evidence" value="ECO:0007669"/>
    <property type="project" value="UniProtKB-EC"/>
</dbReference>
<comment type="pathway">
    <text evidence="2">Cofactor biosynthesis; riboflavin biosynthesis; 5-amino-6-(D-ribitylamino)uracil from GTP: step 2/4.</text>
</comment>
<dbReference type="CDD" id="cd01284">
    <property type="entry name" value="Riboflavin_deaminase-reductase"/>
    <property type="match status" value="1"/>
</dbReference>
<dbReference type="InterPro" id="IPR002125">
    <property type="entry name" value="CMP_dCMP_dom"/>
</dbReference>
<dbReference type="EMBL" id="CP048747">
    <property type="protein sequence ID" value="QIQ42027.1"/>
    <property type="molecule type" value="Genomic_DNA"/>
</dbReference>
<keyword evidence="6 9" id="KW-0378">Hydrolase</keyword>
<sequence>MNDIFYMNRAIELSKLGEFTTAPNPNVGCVIVKNNIIVGEGWHKQIGKNHAEINALIMAGDKAKGGTAYITLEPCNYFGKTPPCCNALITAGINRVIISNIDPNPKVSGNGVLYLKKHGISVKIGLLSQESKKYNKGFFKRMKTGFP</sequence>
<dbReference type="UniPathway" id="UPA00275">
    <property type="reaction ID" value="UER00401"/>
</dbReference>
<dbReference type="NCBIfam" id="TIGR00326">
    <property type="entry name" value="eubact_ribD"/>
    <property type="match status" value="1"/>
</dbReference>
<dbReference type="PROSITE" id="PS51747">
    <property type="entry name" value="CYT_DCMP_DEAMINASES_2"/>
    <property type="match status" value="1"/>
</dbReference>
<reference evidence="9 10" key="1">
    <citation type="submission" date="2020-04" db="EMBL/GenBank/DDBJ databases">
        <title>Parallel evolution in the integration of a co-obligate aphid symbiosis.</title>
        <authorList>
            <person name="Monnin D."/>
            <person name="Jackson R."/>
            <person name="Kiers E.T."/>
            <person name="Bunker M."/>
            <person name="Ellers J."/>
            <person name="Henry L.M."/>
        </authorList>
    </citation>
    <scope>NUCLEOTIDE SEQUENCE [LARGE SCALE GENOMIC DNA]</scope>
    <source>
        <strain evidence="9">MCAR-56B</strain>
    </source>
</reference>
<dbReference type="Pfam" id="PF00383">
    <property type="entry name" value="dCMP_cyt_deam_1"/>
    <property type="match status" value="1"/>
</dbReference>
<dbReference type="AlphaFoldDB" id="A0A6G9JUX6"/>
<proteinExistence type="predicted"/>
<keyword evidence="7" id="KW-0862">Zinc</keyword>
<dbReference type="SUPFAM" id="SSF53927">
    <property type="entry name" value="Cytidine deaminase-like"/>
    <property type="match status" value="1"/>
</dbReference>
<accession>A0A6G9JUX6</accession>
<evidence type="ECO:0000256" key="4">
    <source>
        <dbReference type="ARBA" id="ARBA00022619"/>
    </source>
</evidence>
<dbReference type="InterPro" id="IPR016192">
    <property type="entry name" value="APOBEC/CMP_deaminase_Zn-bd"/>
</dbReference>
<evidence type="ECO:0000256" key="5">
    <source>
        <dbReference type="ARBA" id="ARBA00022723"/>
    </source>
</evidence>
<dbReference type="EC" id="3.5.4.26" evidence="3"/>
<dbReference type="InterPro" id="IPR016193">
    <property type="entry name" value="Cytidine_deaminase-like"/>
</dbReference>
<evidence type="ECO:0000313" key="9">
    <source>
        <dbReference type="EMBL" id="QIQ42027.1"/>
    </source>
</evidence>
<evidence type="ECO:0000256" key="6">
    <source>
        <dbReference type="ARBA" id="ARBA00022801"/>
    </source>
</evidence>
<dbReference type="PANTHER" id="PTHR11079">
    <property type="entry name" value="CYTOSINE DEAMINASE FAMILY MEMBER"/>
    <property type="match status" value="1"/>
</dbReference>
<evidence type="ECO:0000256" key="7">
    <source>
        <dbReference type="ARBA" id="ARBA00022833"/>
    </source>
</evidence>
<gene>
    <name evidence="9" type="primary">ribD</name>
    <name evidence="9" type="ORF">G4A98_02295</name>
</gene>
<dbReference type="GO" id="GO:0009231">
    <property type="term" value="P:riboflavin biosynthetic process"/>
    <property type="evidence" value="ECO:0007669"/>
    <property type="project" value="UniProtKB-UniPathway"/>
</dbReference>